<organism evidence="1 2">
    <name type="scientific">Spiromyces aspiralis</name>
    <dbReference type="NCBI Taxonomy" id="68401"/>
    <lineage>
        <taxon>Eukaryota</taxon>
        <taxon>Fungi</taxon>
        <taxon>Fungi incertae sedis</taxon>
        <taxon>Zoopagomycota</taxon>
        <taxon>Kickxellomycotina</taxon>
        <taxon>Kickxellomycetes</taxon>
        <taxon>Kickxellales</taxon>
        <taxon>Kickxellaceae</taxon>
        <taxon>Spiromyces</taxon>
    </lineage>
</organism>
<keyword evidence="2" id="KW-1185">Reference proteome</keyword>
<sequence>MSAMSGAIQIGGPPRSEPKYELARRSGTGTQGFPITVRTNHFKLHLSAATIVYQYDVTIEQVRDNPPPSGRPARKMPASLTRAVIAQLVKAYSSSPQIQGSTLVYDGSKVIYASKRLNLGREQNHTFDLEITETDGSGKSRFSVRIQEVGQIDLQCLDDLIGNRRYVPISEWQAAAQAIDIIFHMSPASKYPAQGNSFFVPDGEMDLGGGVHVRRGYVQSLRPGINDMFINVDVAAMAFYPTGPLVEIICRFLNVRDPMELRRGIPPKIHSDLKKYLKGLVVTVTHRGGARGVRRSFKVLDLSRESPDEIKFKMTSSDNSEPERELTVTQYCRERYNVSLHFPFLPCVEVKRGAFLPPELCHVEPNQMYRRKLNETQTATMIKFTCQKPHDRAKAIEDGVRLISYRDNEYLEGFSIRVEPRMHQVKARQLKPPTVLYNDKGRERSISPRDGAWNMRDKKVLSPASIKSWGVLVLDNRRPNMGPISGFLRTLLESFKHTGLDQFMSRPPVHFANPSGNIERD</sequence>
<dbReference type="Proteomes" id="UP001145114">
    <property type="component" value="Unassembled WGS sequence"/>
</dbReference>
<evidence type="ECO:0000313" key="2">
    <source>
        <dbReference type="Proteomes" id="UP001145114"/>
    </source>
</evidence>
<comment type="caution">
    <text evidence="1">The sequence shown here is derived from an EMBL/GenBank/DDBJ whole genome shotgun (WGS) entry which is preliminary data.</text>
</comment>
<dbReference type="EMBL" id="JAMZIH010000900">
    <property type="protein sequence ID" value="KAJ1678732.1"/>
    <property type="molecule type" value="Genomic_DNA"/>
</dbReference>
<accession>A0ACC1HU14</accession>
<name>A0ACC1HU14_9FUNG</name>
<proteinExistence type="predicted"/>
<gene>
    <name evidence="1" type="ORF">EV182_003459</name>
</gene>
<reference evidence="1" key="1">
    <citation type="submission" date="2022-06" db="EMBL/GenBank/DDBJ databases">
        <title>Phylogenomic reconstructions and comparative analyses of Kickxellomycotina fungi.</title>
        <authorList>
            <person name="Reynolds N.K."/>
            <person name="Stajich J.E."/>
            <person name="Barry K."/>
            <person name="Grigoriev I.V."/>
            <person name="Crous P."/>
            <person name="Smith M.E."/>
        </authorList>
    </citation>
    <scope>NUCLEOTIDE SEQUENCE</scope>
    <source>
        <strain evidence="1">RSA 2271</strain>
    </source>
</reference>
<protein>
    <submittedName>
        <fullName evidence="1">Uncharacterized protein</fullName>
    </submittedName>
</protein>
<feature type="non-terminal residue" evidence="1">
    <location>
        <position position="521"/>
    </location>
</feature>
<evidence type="ECO:0000313" key="1">
    <source>
        <dbReference type="EMBL" id="KAJ1678732.1"/>
    </source>
</evidence>